<evidence type="ECO:0000313" key="3">
    <source>
        <dbReference type="Proteomes" id="UP000199060"/>
    </source>
</evidence>
<feature type="transmembrane region" description="Helical" evidence="1">
    <location>
        <begin position="20"/>
        <end position="39"/>
    </location>
</feature>
<evidence type="ECO:0008006" key="4">
    <source>
        <dbReference type="Google" id="ProtNLM"/>
    </source>
</evidence>
<evidence type="ECO:0000256" key="1">
    <source>
        <dbReference type="SAM" id="Phobius"/>
    </source>
</evidence>
<name>A0A1G6Q8U2_9BACT</name>
<keyword evidence="1" id="KW-0472">Membrane</keyword>
<protein>
    <recommendedName>
        <fullName evidence="4">DUF4221 domain-containing protein</fullName>
    </recommendedName>
</protein>
<accession>A0A1G6Q8U2</accession>
<dbReference type="STRING" id="686796.SAMN04488104_1008112"/>
<dbReference type="Proteomes" id="UP000199060">
    <property type="component" value="Unassembled WGS sequence"/>
</dbReference>
<keyword evidence="1" id="KW-0812">Transmembrane</keyword>
<organism evidence="2 3">
    <name type="scientific">Algoriphagus faecimaris</name>
    <dbReference type="NCBI Taxonomy" id="686796"/>
    <lineage>
        <taxon>Bacteria</taxon>
        <taxon>Pseudomonadati</taxon>
        <taxon>Bacteroidota</taxon>
        <taxon>Cytophagia</taxon>
        <taxon>Cytophagales</taxon>
        <taxon>Cyclobacteriaceae</taxon>
        <taxon>Algoriphagus</taxon>
    </lineage>
</organism>
<gene>
    <name evidence="2" type="ORF">SAMN04488104_1008112</name>
</gene>
<dbReference type="OrthoDB" id="820422at2"/>
<dbReference type="AlphaFoldDB" id="A0A1G6Q8U2"/>
<sequence length="406" mass="47883">MKLIAFNFFTLNTIYMKTLYYSSIFLFGISLVFMFSCTNGKANKSLDLKDRTNNTSEINEEYSLPLDAETPLWNYFSQPIILKSKPKLLWFNPTRYSIDYFDVRTQTLERKVILEQNGPNALPGIGMNSGIKYINEDTVIVFKGRLNRFSLMKASGEIYKHVNLKDYPYGFGSIDLKTSIAYRKGSIYMQQLPRYPEFLPKDFNPKYNKIAKINLSDGSVEEFEINYPAVYSDKKVPQQLKMIRLVYNEKIDKFIISYPLEEELYITDFKSKVDRHPTPSDLISESIPIDPKNESIDPSSIQSFYYWHNDAYENLIYDPQNDVYLREVRKGISEKEFIDRKFTSKREFIVLDKNFKQMGTFEFFSSGLNYYFFDGNRFFWEKDLQKFNLEDGVEDSIFFQSKVLDF</sequence>
<proteinExistence type="predicted"/>
<keyword evidence="3" id="KW-1185">Reference proteome</keyword>
<dbReference type="EMBL" id="FNAC01000008">
    <property type="protein sequence ID" value="SDC88900.1"/>
    <property type="molecule type" value="Genomic_DNA"/>
</dbReference>
<reference evidence="3" key="1">
    <citation type="submission" date="2016-10" db="EMBL/GenBank/DDBJ databases">
        <authorList>
            <person name="Varghese N."/>
            <person name="Submissions S."/>
        </authorList>
    </citation>
    <scope>NUCLEOTIDE SEQUENCE [LARGE SCALE GENOMIC DNA]</scope>
    <source>
        <strain evidence="3">DSM 23095</strain>
    </source>
</reference>
<keyword evidence="1" id="KW-1133">Transmembrane helix</keyword>
<evidence type="ECO:0000313" key="2">
    <source>
        <dbReference type="EMBL" id="SDC88900.1"/>
    </source>
</evidence>